<evidence type="ECO:0000313" key="4">
    <source>
        <dbReference type="Proteomes" id="UP000182932"/>
    </source>
</evidence>
<reference evidence="3 4" key="1">
    <citation type="submission" date="2016-10" db="EMBL/GenBank/DDBJ databases">
        <authorList>
            <person name="Varghese N."/>
            <person name="Submissions S."/>
        </authorList>
    </citation>
    <scope>NUCLEOTIDE SEQUENCE [LARGE SCALE GENOMIC DNA]</scope>
    <source>
        <strain evidence="3 4">FF3</strain>
    </source>
</reference>
<evidence type="ECO:0000313" key="3">
    <source>
        <dbReference type="EMBL" id="SEI57555.1"/>
    </source>
</evidence>
<dbReference type="Pfam" id="PF00582">
    <property type="entry name" value="Usp"/>
    <property type="match status" value="1"/>
</dbReference>
<evidence type="ECO:0000256" key="1">
    <source>
        <dbReference type="ARBA" id="ARBA00008791"/>
    </source>
</evidence>
<protein>
    <submittedName>
        <fullName evidence="3">Nucleotide-binding universal stress protein, UspA family</fullName>
    </submittedName>
</protein>
<comment type="caution">
    <text evidence="3">The sequence shown here is derived from an EMBL/GenBank/DDBJ whole genome shotgun (WGS) entry which is preliminary data.</text>
</comment>
<proteinExistence type="inferred from homology"/>
<keyword evidence="4" id="KW-1185">Reference proteome</keyword>
<feature type="domain" description="UspA" evidence="2">
    <location>
        <begin position="154"/>
        <end position="278"/>
    </location>
</feature>
<gene>
    <name evidence="3" type="ORF">SAMN04487940_101270</name>
</gene>
<dbReference type="SUPFAM" id="SSF52402">
    <property type="entry name" value="Adenine nucleotide alpha hydrolases-like"/>
    <property type="match status" value="1"/>
</dbReference>
<evidence type="ECO:0000259" key="2">
    <source>
        <dbReference type="Pfam" id="PF00582"/>
    </source>
</evidence>
<dbReference type="InterPro" id="IPR006016">
    <property type="entry name" value="UspA"/>
</dbReference>
<dbReference type="PANTHER" id="PTHR46268">
    <property type="entry name" value="STRESS RESPONSE PROTEIN NHAX"/>
    <property type="match status" value="1"/>
</dbReference>
<sequence>MTYKSVFTVLTNPKLDSSVLPQAADVARLFEAHLEVLCLGIDTSQGGYYFAGANAVILQETLSRASAEAKAVDEAVRGWLDRTDLHWSSDAAMAQSGDLGRFVAGHGRFSDLAILPQPYGEDGGFDQEAVIEGALFGAQVPVLVMPEGAELRSMPKRIAVAWNESAEALRTVRAALPLLMAAERVAVVVVDPPVHGPNRSDPGGLLSQYLARHGVKVEIDILSRSLPRVSDVLSRYCTDMGADLLVMGAYGHSRFREAIFGGATREMLESAQLPVFMAH</sequence>
<dbReference type="EMBL" id="FNYY01000001">
    <property type="protein sequence ID" value="SEI57555.1"/>
    <property type="molecule type" value="Genomic_DNA"/>
</dbReference>
<dbReference type="Gene3D" id="3.40.50.12370">
    <property type="match status" value="1"/>
</dbReference>
<dbReference type="InterPro" id="IPR006015">
    <property type="entry name" value="Universal_stress_UspA"/>
</dbReference>
<dbReference type="CDD" id="cd00293">
    <property type="entry name" value="USP-like"/>
    <property type="match status" value="1"/>
</dbReference>
<organism evidence="3 4">
    <name type="scientific">Marinovum algicola</name>
    <dbReference type="NCBI Taxonomy" id="42444"/>
    <lineage>
        <taxon>Bacteria</taxon>
        <taxon>Pseudomonadati</taxon>
        <taxon>Pseudomonadota</taxon>
        <taxon>Alphaproteobacteria</taxon>
        <taxon>Rhodobacterales</taxon>
        <taxon>Roseobacteraceae</taxon>
        <taxon>Marinovum</taxon>
    </lineage>
</organism>
<dbReference type="AlphaFoldDB" id="A0A975W6C0"/>
<name>A0A975W6C0_9RHOB</name>
<accession>A0A975W6C0</accession>
<comment type="similarity">
    <text evidence="1">Belongs to the universal stress protein A family.</text>
</comment>
<dbReference type="Proteomes" id="UP000182932">
    <property type="component" value="Unassembled WGS sequence"/>
</dbReference>
<dbReference type="PANTHER" id="PTHR46268:SF15">
    <property type="entry name" value="UNIVERSAL STRESS PROTEIN HP_0031"/>
    <property type="match status" value="1"/>
</dbReference>
<dbReference type="PRINTS" id="PR01438">
    <property type="entry name" value="UNVRSLSTRESS"/>
</dbReference>
<dbReference type="GeneID" id="80816540"/>
<dbReference type="RefSeq" id="WP_074834426.1">
    <property type="nucleotide sequence ID" value="NZ_CBDCHJ010000006.1"/>
</dbReference>